<evidence type="ECO:0008006" key="4">
    <source>
        <dbReference type="Google" id="ProtNLM"/>
    </source>
</evidence>
<keyword evidence="3" id="KW-1185">Reference proteome</keyword>
<organism evidence="2 3">
    <name type="scientific">Thioclava sediminum</name>
    <dbReference type="NCBI Taxonomy" id="1915319"/>
    <lineage>
        <taxon>Bacteria</taxon>
        <taxon>Pseudomonadati</taxon>
        <taxon>Pseudomonadota</taxon>
        <taxon>Alphaproteobacteria</taxon>
        <taxon>Rhodobacterales</taxon>
        <taxon>Paracoccaceae</taxon>
        <taxon>Thioclava</taxon>
    </lineage>
</organism>
<accession>A0ABX3MY03</accession>
<keyword evidence="1" id="KW-0812">Transmembrane</keyword>
<evidence type="ECO:0000256" key="1">
    <source>
        <dbReference type="SAM" id="Phobius"/>
    </source>
</evidence>
<feature type="transmembrane region" description="Helical" evidence="1">
    <location>
        <begin position="138"/>
        <end position="156"/>
    </location>
</feature>
<evidence type="ECO:0000313" key="2">
    <source>
        <dbReference type="EMBL" id="OOY23435.1"/>
    </source>
</evidence>
<dbReference type="RefSeq" id="WP_078605288.1">
    <property type="nucleotide sequence ID" value="NZ_MPZV01000003.1"/>
</dbReference>
<proteinExistence type="predicted"/>
<keyword evidence="1" id="KW-1133">Transmembrane helix</keyword>
<dbReference type="Proteomes" id="UP000190787">
    <property type="component" value="Unassembled WGS sequence"/>
</dbReference>
<protein>
    <recommendedName>
        <fullName evidence="4">Tripartite tricarboxylate transporter TctB family protein</fullName>
    </recommendedName>
</protein>
<feature type="transmembrane region" description="Helical" evidence="1">
    <location>
        <begin position="80"/>
        <end position="104"/>
    </location>
</feature>
<dbReference type="EMBL" id="MPZV01000003">
    <property type="protein sequence ID" value="OOY23435.1"/>
    <property type="molecule type" value="Genomic_DNA"/>
</dbReference>
<evidence type="ECO:0000313" key="3">
    <source>
        <dbReference type="Proteomes" id="UP000190787"/>
    </source>
</evidence>
<feature type="transmembrane region" description="Helical" evidence="1">
    <location>
        <begin position="48"/>
        <end position="68"/>
    </location>
</feature>
<name>A0ABX3MY03_9RHOB</name>
<gene>
    <name evidence="2" type="ORF">BMI91_13150</name>
</gene>
<comment type="caution">
    <text evidence="2">The sequence shown here is derived from an EMBL/GenBank/DDBJ whole genome shotgun (WGS) entry which is preliminary data.</text>
</comment>
<feature type="transmembrane region" description="Helical" evidence="1">
    <location>
        <begin position="110"/>
        <end position="131"/>
    </location>
</feature>
<reference evidence="2 3" key="1">
    <citation type="submission" date="2016-11" db="EMBL/GenBank/DDBJ databases">
        <title>A multilocus sequence analysis scheme for characterization of bacteria in the genus Thioclava.</title>
        <authorList>
            <person name="Liu Y."/>
            <person name="Shao Z."/>
        </authorList>
    </citation>
    <scope>NUCLEOTIDE SEQUENCE [LARGE SCALE GENOMIC DNA]</scope>
    <source>
        <strain evidence="2 3">TAW-CT134</strain>
    </source>
</reference>
<keyword evidence="1" id="KW-0472">Membrane</keyword>
<sequence>MSDNRKVEGARLRPTLAMRLAYQGLKLIFILHGDRQALFHTLLEQGSLLGIALCFYGACVYFGVLVRAQQSPHPALDPPVLHGTLGAIFKLAAIPANLWLAIYISRFEGLLLGVVVGMVLFAFSAFLAVVLKISRREIGLQVVLGLIALGFGYYLTFTSLP</sequence>